<accession>A0A2S7XNS4</accession>
<protein>
    <submittedName>
        <fullName evidence="3">Type II toxin-antitoxin system RelE/ParE family toxin</fullName>
    </submittedName>
</protein>
<dbReference type="InterPro" id="IPR035093">
    <property type="entry name" value="RelE/ParE_toxin_dom_sf"/>
</dbReference>
<sequence length="95" mass="11411">MNFSIIYHPDVKKRDIPAINSNVHQRLKQAIETRLMVAPQDYGEPLRKTLKGYWKLRVGDYRIVFRIDKQEILILGICHRKEVYPLMENRQHNPR</sequence>
<dbReference type="RefSeq" id="WP_105074770.1">
    <property type="nucleotide sequence ID" value="NZ_NRRQ01000002.1"/>
</dbReference>
<dbReference type="InterPro" id="IPR007712">
    <property type="entry name" value="RelE/ParE_toxin"/>
</dbReference>
<dbReference type="Pfam" id="PF05016">
    <property type="entry name" value="ParE_toxin"/>
    <property type="match status" value="1"/>
</dbReference>
<gene>
    <name evidence="3" type="ORF">CXB77_14320</name>
</gene>
<dbReference type="OrthoDB" id="9801102at2"/>
<dbReference type="PANTHER" id="PTHR35601">
    <property type="entry name" value="TOXIN RELE"/>
    <property type="match status" value="1"/>
</dbReference>
<keyword evidence="4" id="KW-1185">Reference proteome</keyword>
<keyword evidence="2" id="KW-1277">Toxin-antitoxin system</keyword>
<dbReference type="Proteomes" id="UP000239936">
    <property type="component" value="Unassembled WGS sequence"/>
</dbReference>
<dbReference type="EMBL" id="PPGH01000037">
    <property type="protein sequence ID" value="PQJ95389.1"/>
    <property type="molecule type" value="Genomic_DNA"/>
</dbReference>
<dbReference type="AlphaFoldDB" id="A0A2S7XNS4"/>
<reference evidence="3 4" key="1">
    <citation type="submission" date="2018-01" db="EMBL/GenBank/DDBJ databases">
        <title>The complete genome sequence of Chromatium okenii LaCa, a purple sulfur bacterium with a turbulent life.</title>
        <authorList>
            <person name="Luedin S.M."/>
            <person name="Liechti N."/>
            <person name="Storelli N."/>
            <person name="Danza F."/>
            <person name="Wittwer M."/>
            <person name="Pothier J.F."/>
            <person name="Tonolla M.A."/>
        </authorList>
    </citation>
    <scope>NUCLEOTIDE SEQUENCE [LARGE SCALE GENOMIC DNA]</scope>
    <source>
        <strain evidence="3 4">LaCa</strain>
    </source>
</reference>
<dbReference type="PANTHER" id="PTHR35601:SF1">
    <property type="entry name" value="TOXIN RELE"/>
    <property type="match status" value="1"/>
</dbReference>
<dbReference type="SUPFAM" id="SSF143011">
    <property type="entry name" value="RelE-like"/>
    <property type="match status" value="1"/>
</dbReference>
<name>A0A2S7XNS4_9GAMM</name>
<proteinExistence type="inferred from homology"/>
<organism evidence="3 4">
    <name type="scientific">Chromatium okenii</name>
    <dbReference type="NCBI Taxonomy" id="61644"/>
    <lineage>
        <taxon>Bacteria</taxon>
        <taxon>Pseudomonadati</taxon>
        <taxon>Pseudomonadota</taxon>
        <taxon>Gammaproteobacteria</taxon>
        <taxon>Chromatiales</taxon>
        <taxon>Chromatiaceae</taxon>
        <taxon>Chromatium</taxon>
    </lineage>
</organism>
<comment type="caution">
    <text evidence="3">The sequence shown here is derived from an EMBL/GenBank/DDBJ whole genome shotgun (WGS) entry which is preliminary data.</text>
</comment>
<comment type="similarity">
    <text evidence="1">Belongs to the RelE toxin family.</text>
</comment>
<evidence type="ECO:0000313" key="4">
    <source>
        <dbReference type="Proteomes" id="UP000239936"/>
    </source>
</evidence>
<evidence type="ECO:0000313" key="3">
    <source>
        <dbReference type="EMBL" id="PQJ95389.1"/>
    </source>
</evidence>
<evidence type="ECO:0000256" key="1">
    <source>
        <dbReference type="ARBA" id="ARBA00006226"/>
    </source>
</evidence>
<dbReference type="Gene3D" id="3.30.2310.20">
    <property type="entry name" value="RelE-like"/>
    <property type="match status" value="1"/>
</dbReference>
<evidence type="ECO:0000256" key="2">
    <source>
        <dbReference type="ARBA" id="ARBA00022649"/>
    </source>
</evidence>